<keyword evidence="5" id="KW-1185">Reference proteome</keyword>
<dbReference type="InterPro" id="IPR006311">
    <property type="entry name" value="TAT_signal"/>
</dbReference>
<dbReference type="RefSeq" id="WP_130038718.1">
    <property type="nucleotide sequence ID" value="NZ_JACCEV010000001.1"/>
</dbReference>
<dbReference type="EMBL" id="JACCEV010000001">
    <property type="protein sequence ID" value="NYT84087.1"/>
    <property type="molecule type" value="Genomic_DNA"/>
</dbReference>
<sequence>MTRRVFLRQAVAAAAGAAGLLGPFWQAHASVLPPDSFYAHSFPDLQGTQTELTQYLGKPLVLNFWATWCPPCVKEMPDLDALHKKYPDIHFVGLAVDTAKNIERFNQKVQVSYPLLVAGHGGIKQMRSLGNKNGGLPFTVVFDEKGRISKQILGQIKPEELDRYLAGLG</sequence>
<evidence type="ECO:0000256" key="2">
    <source>
        <dbReference type="SAM" id="SignalP"/>
    </source>
</evidence>
<dbReference type="GO" id="GO:0015036">
    <property type="term" value="F:disulfide oxidoreductase activity"/>
    <property type="evidence" value="ECO:0007669"/>
    <property type="project" value="UniProtKB-ARBA"/>
</dbReference>
<keyword evidence="2" id="KW-0732">Signal</keyword>
<dbReference type="SUPFAM" id="SSF52833">
    <property type="entry name" value="Thioredoxin-like"/>
    <property type="match status" value="1"/>
</dbReference>
<gene>
    <name evidence="4" type="ORF">H0A62_00600</name>
</gene>
<dbReference type="InterPro" id="IPR036249">
    <property type="entry name" value="Thioredoxin-like_sf"/>
</dbReference>
<dbReference type="InterPro" id="IPR019546">
    <property type="entry name" value="TAT_signal_bac_arc"/>
</dbReference>
<dbReference type="PROSITE" id="PS51352">
    <property type="entry name" value="THIOREDOXIN_2"/>
    <property type="match status" value="1"/>
</dbReference>
<evidence type="ECO:0000313" key="5">
    <source>
        <dbReference type="Proteomes" id="UP000554144"/>
    </source>
</evidence>
<dbReference type="PANTHER" id="PTHR42852:SF13">
    <property type="entry name" value="PROTEIN DIPZ"/>
    <property type="match status" value="1"/>
</dbReference>
<evidence type="ECO:0000259" key="3">
    <source>
        <dbReference type="PROSITE" id="PS51352"/>
    </source>
</evidence>
<dbReference type="CDD" id="cd02966">
    <property type="entry name" value="TlpA_like_family"/>
    <property type="match status" value="1"/>
</dbReference>
<dbReference type="Pfam" id="PF00578">
    <property type="entry name" value="AhpC-TSA"/>
    <property type="match status" value="1"/>
</dbReference>
<dbReference type="InterPro" id="IPR017937">
    <property type="entry name" value="Thioredoxin_CS"/>
</dbReference>
<dbReference type="AlphaFoldDB" id="A0A853GPJ5"/>
<dbReference type="InterPro" id="IPR000866">
    <property type="entry name" value="AhpC/TSA"/>
</dbReference>
<comment type="caution">
    <text evidence="4">The sequence shown here is derived from an EMBL/GenBank/DDBJ whole genome shotgun (WGS) entry which is preliminary data.</text>
</comment>
<dbReference type="Gene3D" id="3.40.30.10">
    <property type="entry name" value="Glutaredoxin"/>
    <property type="match status" value="1"/>
</dbReference>
<keyword evidence="1" id="KW-0676">Redox-active center</keyword>
<proteinExistence type="predicted"/>
<feature type="signal peptide" evidence="2">
    <location>
        <begin position="1"/>
        <end position="29"/>
    </location>
</feature>
<dbReference type="Proteomes" id="UP000554144">
    <property type="component" value="Unassembled WGS sequence"/>
</dbReference>
<dbReference type="OrthoDB" id="9811352at2"/>
<protein>
    <submittedName>
        <fullName evidence="4">TlpA family protein disulfide reductase</fullName>
    </submittedName>
</protein>
<accession>A0A853GPJ5</accession>
<evidence type="ECO:0000256" key="1">
    <source>
        <dbReference type="ARBA" id="ARBA00023284"/>
    </source>
</evidence>
<dbReference type="InterPro" id="IPR013766">
    <property type="entry name" value="Thioredoxin_domain"/>
</dbReference>
<dbReference type="PROSITE" id="PS00194">
    <property type="entry name" value="THIOREDOXIN_1"/>
    <property type="match status" value="1"/>
</dbReference>
<feature type="domain" description="Thioredoxin" evidence="3">
    <location>
        <begin position="31"/>
        <end position="169"/>
    </location>
</feature>
<dbReference type="PROSITE" id="PS51318">
    <property type="entry name" value="TAT"/>
    <property type="match status" value="1"/>
</dbReference>
<evidence type="ECO:0000313" key="4">
    <source>
        <dbReference type="EMBL" id="NYT84087.1"/>
    </source>
</evidence>
<reference evidence="4 5" key="1">
    <citation type="submission" date="2020-07" db="EMBL/GenBank/DDBJ databases">
        <title>Taxonomic revisions and descriptions of new bacterial species based on genomic comparisons in the high-G+C-content subgroup of the family Alcaligenaceae.</title>
        <authorList>
            <person name="Szabo A."/>
            <person name="Felfoldi T."/>
        </authorList>
    </citation>
    <scope>NUCLEOTIDE SEQUENCE [LARGE SCALE GENOMIC DNA]</scope>
    <source>
        <strain evidence="4 5">DSM 25667</strain>
    </source>
</reference>
<organism evidence="4 5">
    <name type="scientific">Pollutimonas harenae</name>
    <dbReference type="NCBI Taxonomy" id="657015"/>
    <lineage>
        <taxon>Bacteria</taxon>
        <taxon>Pseudomonadati</taxon>
        <taxon>Pseudomonadota</taxon>
        <taxon>Betaproteobacteria</taxon>
        <taxon>Burkholderiales</taxon>
        <taxon>Alcaligenaceae</taxon>
        <taxon>Pollutimonas</taxon>
    </lineage>
</organism>
<feature type="chain" id="PRO_5032336536" evidence="2">
    <location>
        <begin position="30"/>
        <end position="169"/>
    </location>
</feature>
<name>A0A853GPJ5_9BURK</name>
<dbReference type="GO" id="GO:0016209">
    <property type="term" value="F:antioxidant activity"/>
    <property type="evidence" value="ECO:0007669"/>
    <property type="project" value="InterPro"/>
</dbReference>
<dbReference type="NCBIfam" id="TIGR01409">
    <property type="entry name" value="TAT_signal_seq"/>
    <property type="match status" value="1"/>
</dbReference>
<dbReference type="InterPro" id="IPR050553">
    <property type="entry name" value="Thioredoxin_ResA/DsbE_sf"/>
</dbReference>
<dbReference type="PANTHER" id="PTHR42852">
    <property type="entry name" value="THIOL:DISULFIDE INTERCHANGE PROTEIN DSBE"/>
    <property type="match status" value="1"/>
</dbReference>